<feature type="transmembrane region" description="Helical" evidence="8">
    <location>
        <begin position="194"/>
        <end position="213"/>
    </location>
</feature>
<proteinExistence type="inferred from homology"/>
<keyword evidence="5 8" id="KW-0812">Transmembrane</keyword>
<dbReference type="Pfam" id="PF03845">
    <property type="entry name" value="Spore_permease"/>
    <property type="match status" value="1"/>
</dbReference>
<accession>A0A316DF91</accession>
<feature type="transmembrane region" description="Helical" evidence="8">
    <location>
        <begin position="18"/>
        <end position="35"/>
    </location>
</feature>
<feature type="transmembrane region" description="Helical" evidence="8">
    <location>
        <begin position="316"/>
        <end position="335"/>
    </location>
</feature>
<evidence type="ECO:0000256" key="8">
    <source>
        <dbReference type="SAM" id="Phobius"/>
    </source>
</evidence>
<dbReference type="PANTHER" id="PTHR34975">
    <property type="entry name" value="SPORE GERMINATION PROTEIN A2"/>
    <property type="match status" value="1"/>
</dbReference>
<sequence>MKRRDKQDQIQLLNQRQLAWMVSTVLISGGLLSVPKALIEVGKLDAWFSQLAGMAYAFFIAYFFYQCARKFPGKNLYEIVFELCGRFFGGVINAVFLLYIWLLLVRDTRGFTDFMNSTLLLRTPEEFVMLLFTLVLAYYCKSSVEVPVRVNDLMFPLFLFVMFSFPFLLTNEFAFERLEPILGSGLATVGEANALPVGWYADCLIAGAFLHTVSTSRQIHSAIKFGVAISAVGLTMLLFLCITVLGSSVAARTMYPNYTLVEQIHITDYLDRLELVLFSIWLPSFILKCCFIFTSVLIGLNAYTKRDGQKLYNQQFAWFLQVTTLMAFHSVVEVFDFGNYGSLFTTAVLQLPFLLLLLVLLLRRKTADVELEADRATREREQHQQADSNKQGLWITKIKARTWSRLTLLVMALCATTIAIGGMLGMDSARIGGICGLVYAVLLPSTIFTTYMEFRSVREASLKPEQHKKHEQKLA</sequence>
<evidence type="ECO:0000256" key="3">
    <source>
        <dbReference type="ARBA" id="ARBA00022448"/>
    </source>
</evidence>
<dbReference type="InterPro" id="IPR004761">
    <property type="entry name" value="Spore_GerAB"/>
</dbReference>
<dbReference type="NCBIfam" id="TIGR00912">
    <property type="entry name" value="2A0309"/>
    <property type="match status" value="1"/>
</dbReference>
<evidence type="ECO:0000256" key="6">
    <source>
        <dbReference type="ARBA" id="ARBA00022989"/>
    </source>
</evidence>
<dbReference type="RefSeq" id="WP_109685439.1">
    <property type="nucleotide sequence ID" value="NZ_QGGL01000001.1"/>
</dbReference>
<keyword evidence="6 8" id="KW-1133">Transmembrane helix</keyword>
<gene>
    <name evidence="9" type="ORF">C7459_101250</name>
</gene>
<feature type="transmembrane region" description="Helical" evidence="8">
    <location>
        <begin position="280"/>
        <end position="304"/>
    </location>
</feature>
<dbReference type="OrthoDB" id="2829675at2"/>
<name>A0A316DF91_9BACL</name>
<dbReference type="EMBL" id="QGGL01000001">
    <property type="protein sequence ID" value="PWK16386.1"/>
    <property type="molecule type" value="Genomic_DNA"/>
</dbReference>
<evidence type="ECO:0000256" key="7">
    <source>
        <dbReference type="ARBA" id="ARBA00023136"/>
    </source>
</evidence>
<reference evidence="9 10" key="1">
    <citation type="submission" date="2018-05" db="EMBL/GenBank/DDBJ databases">
        <title>Genomic Encyclopedia of Type Strains, Phase IV (KMG-IV): sequencing the most valuable type-strain genomes for metagenomic binning, comparative biology and taxonomic classification.</title>
        <authorList>
            <person name="Goeker M."/>
        </authorList>
    </citation>
    <scope>NUCLEOTIDE SEQUENCE [LARGE SCALE GENOMIC DNA]</scope>
    <source>
        <strain evidence="9 10">DSM 18773</strain>
    </source>
</reference>
<comment type="caution">
    <text evidence="9">The sequence shown here is derived from an EMBL/GenBank/DDBJ whole genome shotgun (WGS) entry which is preliminary data.</text>
</comment>
<feature type="transmembrane region" description="Helical" evidence="8">
    <location>
        <begin position="225"/>
        <end position="251"/>
    </location>
</feature>
<evidence type="ECO:0000256" key="5">
    <source>
        <dbReference type="ARBA" id="ARBA00022692"/>
    </source>
</evidence>
<dbReference type="GO" id="GO:0009847">
    <property type="term" value="P:spore germination"/>
    <property type="evidence" value="ECO:0007669"/>
    <property type="project" value="InterPro"/>
</dbReference>
<evidence type="ECO:0000313" key="9">
    <source>
        <dbReference type="EMBL" id="PWK16386.1"/>
    </source>
</evidence>
<dbReference type="GO" id="GO:0016020">
    <property type="term" value="C:membrane"/>
    <property type="evidence" value="ECO:0007669"/>
    <property type="project" value="UniProtKB-SubCell"/>
</dbReference>
<evidence type="ECO:0000256" key="2">
    <source>
        <dbReference type="ARBA" id="ARBA00007998"/>
    </source>
</evidence>
<organism evidence="9 10">
    <name type="scientific">Tumebacillus permanentifrigoris</name>
    <dbReference type="NCBI Taxonomy" id="378543"/>
    <lineage>
        <taxon>Bacteria</taxon>
        <taxon>Bacillati</taxon>
        <taxon>Bacillota</taxon>
        <taxon>Bacilli</taxon>
        <taxon>Bacillales</taxon>
        <taxon>Alicyclobacillaceae</taxon>
        <taxon>Tumebacillus</taxon>
    </lineage>
</organism>
<comment type="subcellular location">
    <subcellularLocation>
        <location evidence="1">Membrane</location>
        <topology evidence="1">Multi-pass membrane protein</topology>
    </subcellularLocation>
</comment>
<dbReference type="AlphaFoldDB" id="A0A316DF91"/>
<feature type="transmembrane region" description="Helical" evidence="8">
    <location>
        <begin position="86"/>
        <end position="104"/>
    </location>
</feature>
<evidence type="ECO:0000256" key="1">
    <source>
        <dbReference type="ARBA" id="ARBA00004141"/>
    </source>
</evidence>
<feature type="transmembrane region" description="Helical" evidence="8">
    <location>
        <begin position="431"/>
        <end position="454"/>
    </location>
</feature>
<evidence type="ECO:0000313" key="10">
    <source>
        <dbReference type="Proteomes" id="UP000245634"/>
    </source>
</evidence>
<dbReference type="PANTHER" id="PTHR34975:SF2">
    <property type="entry name" value="SPORE GERMINATION PROTEIN A2"/>
    <property type="match status" value="1"/>
</dbReference>
<feature type="transmembrane region" description="Helical" evidence="8">
    <location>
        <begin position="124"/>
        <end position="141"/>
    </location>
</feature>
<keyword evidence="10" id="KW-1185">Reference proteome</keyword>
<feature type="transmembrane region" description="Helical" evidence="8">
    <location>
        <begin position="341"/>
        <end position="362"/>
    </location>
</feature>
<keyword evidence="3" id="KW-0813">Transport</keyword>
<keyword evidence="4" id="KW-0309">Germination</keyword>
<feature type="transmembrane region" description="Helical" evidence="8">
    <location>
        <begin position="406"/>
        <end position="425"/>
    </location>
</feature>
<evidence type="ECO:0000256" key="4">
    <source>
        <dbReference type="ARBA" id="ARBA00022544"/>
    </source>
</evidence>
<keyword evidence="7 8" id="KW-0472">Membrane</keyword>
<feature type="transmembrane region" description="Helical" evidence="8">
    <location>
        <begin position="153"/>
        <end position="174"/>
    </location>
</feature>
<dbReference type="Proteomes" id="UP000245634">
    <property type="component" value="Unassembled WGS sequence"/>
</dbReference>
<protein>
    <submittedName>
        <fullName evidence="9">Spore germination protein (Amino acid permease)</fullName>
    </submittedName>
</protein>
<feature type="transmembrane region" description="Helical" evidence="8">
    <location>
        <begin position="47"/>
        <end position="65"/>
    </location>
</feature>
<comment type="similarity">
    <text evidence="2">Belongs to the amino acid-polyamine-organocation (APC) superfamily. Spore germination protein (SGP) (TC 2.A.3.9) family.</text>
</comment>